<accession>A0A7S2HYY0</accession>
<feature type="compositionally biased region" description="Acidic residues" evidence="3">
    <location>
        <begin position="174"/>
        <end position="185"/>
    </location>
</feature>
<protein>
    <recommendedName>
        <fullName evidence="5">Charged multivesicular body protein 5</fullName>
    </recommendedName>
</protein>
<dbReference type="Gene3D" id="6.10.250.1710">
    <property type="match status" value="1"/>
</dbReference>
<sequence>MNRVFGKKKAPGPPPPTLHEASESMDKRVDHLDVKIAQLEKELKGYRDKMKTTKSPAAKKNLQKRAMDVLKRKRMYEQQRDQICNQQFNLDQAKHGIESAKASVTAVGALKQANTELKKVIKEDLDIDEVEDLTDDMADLMDDFNEINEALGRNFATPDDIDEEDLEAELEMLGDELEEEEELESDAVPSYLQEPSLPAQPTSTPGSKVPENGSQVDEYGLPMAHNS</sequence>
<evidence type="ECO:0000256" key="2">
    <source>
        <dbReference type="ARBA" id="ARBA00023054"/>
    </source>
</evidence>
<keyword evidence="2" id="KW-0175">Coiled coil</keyword>
<dbReference type="EMBL" id="HBGV01013709">
    <property type="protein sequence ID" value="CAD9503738.1"/>
    <property type="molecule type" value="Transcribed_RNA"/>
</dbReference>
<feature type="region of interest" description="Disordered" evidence="3">
    <location>
        <begin position="174"/>
        <end position="227"/>
    </location>
</feature>
<proteinExistence type="inferred from homology"/>
<feature type="compositionally biased region" description="Basic residues" evidence="3">
    <location>
        <begin position="1"/>
        <end position="10"/>
    </location>
</feature>
<evidence type="ECO:0000256" key="1">
    <source>
        <dbReference type="ARBA" id="ARBA00006190"/>
    </source>
</evidence>
<dbReference type="AlphaFoldDB" id="A0A7S2HYY0"/>
<dbReference type="Pfam" id="PF03357">
    <property type="entry name" value="Snf7"/>
    <property type="match status" value="1"/>
</dbReference>
<feature type="region of interest" description="Disordered" evidence="3">
    <location>
        <begin position="1"/>
        <end position="28"/>
    </location>
</feature>
<dbReference type="GO" id="GO:0006900">
    <property type="term" value="P:vesicle budding from membrane"/>
    <property type="evidence" value="ECO:0007669"/>
    <property type="project" value="TreeGrafter"/>
</dbReference>
<organism evidence="4">
    <name type="scientific">Helicotheca tamesis</name>
    <dbReference type="NCBI Taxonomy" id="374047"/>
    <lineage>
        <taxon>Eukaryota</taxon>
        <taxon>Sar</taxon>
        <taxon>Stramenopiles</taxon>
        <taxon>Ochrophyta</taxon>
        <taxon>Bacillariophyta</taxon>
        <taxon>Mediophyceae</taxon>
        <taxon>Lithodesmiophycidae</taxon>
        <taxon>Lithodesmiales</taxon>
        <taxon>Lithodesmiaceae</taxon>
        <taxon>Helicotheca</taxon>
    </lineage>
</organism>
<name>A0A7S2HYY0_9STRA</name>
<dbReference type="Gene3D" id="1.10.287.1060">
    <property type="entry name" value="ESAT-6-like"/>
    <property type="match status" value="1"/>
</dbReference>
<dbReference type="GO" id="GO:0005771">
    <property type="term" value="C:multivesicular body"/>
    <property type="evidence" value="ECO:0007669"/>
    <property type="project" value="TreeGrafter"/>
</dbReference>
<dbReference type="GO" id="GO:0032511">
    <property type="term" value="P:late endosome to vacuole transport via multivesicular body sorting pathway"/>
    <property type="evidence" value="ECO:0007669"/>
    <property type="project" value="TreeGrafter"/>
</dbReference>
<evidence type="ECO:0000313" key="4">
    <source>
        <dbReference type="EMBL" id="CAD9503738.1"/>
    </source>
</evidence>
<dbReference type="PANTHER" id="PTHR22761">
    <property type="entry name" value="CHARGED MULTIVESICULAR BODY PROTEIN"/>
    <property type="match status" value="1"/>
</dbReference>
<evidence type="ECO:0000256" key="3">
    <source>
        <dbReference type="SAM" id="MobiDB-lite"/>
    </source>
</evidence>
<evidence type="ECO:0008006" key="5">
    <source>
        <dbReference type="Google" id="ProtNLM"/>
    </source>
</evidence>
<dbReference type="PANTHER" id="PTHR22761:SF12">
    <property type="entry name" value="CHARGED MULTIVESICULAR BODY PROTEIN 5"/>
    <property type="match status" value="1"/>
</dbReference>
<comment type="similarity">
    <text evidence="1">Belongs to the SNF7 family.</text>
</comment>
<gene>
    <name evidence="4" type="ORF">HTAM1171_LOCUS8363</name>
</gene>
<dbReference type="InterPro" id="IPR005024">
    <property type="entry name" value="Snf7_fam"/>
</dbReference>
<reference evidence="4" key="1">
    <citation type="submission" date="2021-01" db="EMBL/GenBank/DDBJ databases">
        <authorList>
            <person name="Corre E."/>
            <person name="Pelletier E."/>
            <person name="Niang G."/>
            <person name="Scheremetjew M."/>
            <person name="Finn R."/>
            <person name="Kale V."/>
            <person name="Holt S."/>
            <person name="Cochrane G."/>
            <person name="Meng A."/>
            <person name="Brown T."/>
            <person name="Cohen L."/>
        </authorList>
    </citation>
    <scope>NUCLEOTIDE SEQUENCE</scope>
    <source>
        <strain evidence="4">CCMP826</strain>
    </source>
</reference>